<dbReference type="InterPro" id="IPR000847">
    <property type="entry name" value="LysR_HTH_N"/>
</dbReference>
<evidence type="ECO:0000259" key="5">
    <source>
        <dbReference type="PROSITE" id="PS50931"/>
    </source>
</evidence>
<proteinExistence type="inferred from homology"/>
<dbReference type="Proteomes" id="UP001385892">
    <property type="component" value="Unassembled WGS sequence"/>
</dbReference>
<keyword evidence="7" id="KW-1185">Reference proteome</keyword>
<feature type="domain" description="HTH lysR-type" evidence="5">
    <location>
        <begin position="1"/>
        <end position="58"/>
    </location>
</feature>
<protein>
    <submittedName>
        <fullName evidence="6">LysR family transcriptional regulator</fullName>
    </submittedName>
</protein>
<keyword evidence="4" id="KW-0804">Transcription</keyword>
<dbReference type="SUPFAM" id="SSF46785">
    <property type="entry name" value="Winged helix' DNA-binding domain"/>
    <property type="match status" value="1"/>
</dbReference>
<dbReference type="EMBL" id="JBBKZT010000013">
    <property type="protein sequence ID" value="MEJ8850092.1"/>
    <property type="molecule type" value="Genomic_DNA"/>
</dbReference>
<evidence type="ECO:0000313" key="7">
    <source>
        <dbReference type="Proteomes" id="UP001385892"/>
    </source>
</evidence>
<reference evidence="6 7" key="1">
    <citation type="submission" date="2024-03" db="EMBL/GenBank/DDBJ databases">
        <title>Novel species of the genus Variovorax.</title>
        <authorList>
            <person name="Liu Q."/>
            <person name="Xin Y.-H."/>
        </authorList>
    </citation>
    <scope>NUCLEOTIDE SEQUENCE [LARGE SCALE GENOMIC DNA]</scope>
    <source>
        <strain evidence="6 7">KACC 18900</strain>
    </source>
</reference>
<dbReference type="InterPro" id="IPR036388">
    <property type="entry name" value="WH-like_DNA-bd_sf"/>
</dbReference>
<keyword evidence="2" id="KW-0805">Transcription regulation</keyword>
<keyword evidence="3" id="KW-0238">DNA-binding</keyword>
<sequence>MTLKQLEAFYWAAKLGRMSIAAPRLHVTYATLARRIADLEESVGAQLFDRSSKPADLTSTGRRLFPLAGKILDLKEQISNEVVTVPAAPKYVELR</sequence>
<evidence type="ECO:0000256" key="4">
    <source>
        <dbReference type="ARBA" id="ARBA00023163"/>
    </source>
</evidence>
<dbReference type="PROSITE" id="PS50931">
    <property type="entry name" value="HTH_LYSR"/>
    <property type="match status" value="1"/>
</dbReference>
<evidence type="ECO:0000256" key="3">
    <source>
        <dbReference type="ARBA" id="ARBA00023125"/>
    </source>
</evidence>
<name>A0ABU8WRB7_9BURK</name>
<dbReference type="Gene3D" id="1.10.10.10">
    <property type="entry name" value="Winged helix-like DNA-binding domain superfamily/Winged helix DNA-binding domain"/>
    <property type="match status" value="1"/>
</dbReference>
<comment type="caution">
    <text evidence="6">The sequence shown here is derived from an EMBL/GenBank/DDBJ whole genome shotgun (WGS) entry which is preliminary data.</text>
</comment>
<accession>A0ABU8WRB7</accession>
<comment type="similarity">
    <text evidence="1">Belongs to the LysR transcriptional regulatory family.</text>
</comment>
<organism evidence="6 7">
    <name type="scientific">Variovorax rhizosphaerae</name>
    <dbReference type="NCBI Taxonomy" id="1836200"/>
    <lineage>
        <taxon>Bacteria</taxon>
        <taxon>Pseudomonadati</taxon>
        <taxon>Pseudomonadota</taxon>
        <taxon>Betaproteobacteria</taxon>
        <taxon>Burkholderiales</taxon>
        <taxon>Comamonadaceae</taxon>
        <taxon>Variovorax</taxon>
    </lineage>
</organism>
<dbReference type="Pfam" id="PF00126">
    <property type="entry name" value="HTH_1"/>
    <property type="match status" value="1"/>
</dbReference>
<gene>
    <name evidence="6" type="ORF">WKW82_25835</name>
</gene>
<dbReference type="PANTHER" id="PTHR30126">
    <property type="entry name" value="HTH-TYPE TRANSCRIPTIONAL REGULATOR"/>
    <property type="match status" value="1"/>
</dbReference>
<evidence type="ECO:0000256" key="1">
    <source>
        <dbReference type="ARBA" id="ARBA00009437"/>
    </source>
</evidence>
<dbReference type="InterPro" id="IPR036390">
    <property type="entry name" value="WH_DNA-bd_sf"/>
</dbReference>
<evidence type="ECO:0000256" key="2">
    <source>
        <dbReference type="ARBA" id="ARBA00023015"/>
    </source>
</evidence>
<evidence type="ECO:0000313" key="6">
    <source>
        <dbReference type="EMBL" id="MEJ8850092.1"/>
    </source>
</evidence>
<dbReference type="PANTHER" id="PTHR30126:SF94">
    <property type="entry name" value="LYSR FAMILY TRANSCRIPTIONAL REGULATOR"/>
    <property type="match status" value="1"/>
</dbReference>